<evidence type="ECO:0000256" key="8">
    <source>
        <dbReference type="SAM" id="MobiDB-lite"/>
    </source>
</evidence>
<proteinExistence type="inferred from homology"/>
<evidence type="ECO:0000256" key="7">
    <source>
        <dbReference type="ARBA" id="ARBA00023136"/>
    </source>
</evidence>
<evidence type="ECO:0000256" key="9">
    <source>
        <dbReference type="SAM" id="Phobius"/>
    </source>
</evidence>
<dbReference type="Proteomes" id="UP001321526">
    <property type="component" value="Chromosome"/>
</dbReference>
<name>A0ABY8FK50_9GAMM</name>
<sequence>MSDPRPGRRFDEPTATSDEPTGDATPLRGAHAYLPEQPSTPAAEEEMPSPALDAALAPPRKRRWGLLVLLSTSLGLGTLEAGQTLYHATLGGDWLAGAWSALGLLAIGLGGKALLGELWRLRKLRRHARLRERLDDTWPASGEGTQESVEPLALAEELRAQMGLSRTHPHWQSFIAAQQPHHSAAETRELLAWHLLRPRDQAARRLVTRMSGETAVMVAVSPLTLVDMALMAWRNIAMLDRIAALYGLQLGYASRLRLFREVLRNMAFAGASEMVTDAGMDLLSMNLAAKLSSRAGQGLGAGLLTARLGLRAIATTRPIAFAADERPRLSDLRREVWQQLRRLDDSAQSGREPPSR</sequence>
<reference evidence="10 11" key="1">
    <citation type="submission" date="2019-01" db="EMBL/GenBank/DDBJ databases">
        <title>Genome sequence of Salinicola endophyticus REST5.</title>
        <authorList>
            <person name="Nascimento F.X."/>
        </authorList>
    </citation>
    <scope>NUCLEOTIDE SEQUENCE [LARGE SCALE GENOMIC DNA]</scope>
    <source>
        <strain evidence="10 11">REST5</strain>
    </source>
</reference>
<evidence type="ECO:0000256" key="2">
    <source>
        <dbReference type="ARBA" id="ARBA00008255"/>
    </source>
</evidence>
<comment type="subcellular location">
    <subcellularLocation>
        <location evidence="1">Cell inner membrane</location>
        <topology evidence="1">Multi-pass membrane protein</topology>
    </subcellularLocation>
</comment>
<accession>A0ABY8FK50</accession>
<keyword evidence="7 9" id="KW-0472">Membrane</keyword>
<dbReference type="InterPro" id="IPR006507">
    <property type="entry name" value="UPF0283"/>
</dbReference>
<keyword evidence="5 9" id="KW-0812">Transmembrane</keyword>
<feature type="transmembrane region" description="Helical" evidence="9">
    <location>
        <begin position="94"/>
        <end position="115"/>
    </location>
</feature>
<evidence type="ECO:0000256" key="3">
    <source>
        <dbReference type="ARBA" id="ARBA00022475"/>
    </source>
</evidence>
<dbReference type="PANTHER" id="PTHR39342">
    <property type="entry name" value="UPF0283 MEMBRANE PROTEIN YCJF"/>
    <property type="match status" value="1"/>
</dbReference>
<dbReference type="PANTHER" id="PTHR39342:SF1">
    <property type="entry name" value="UPF0283 MEMBRANE PROTEIN YCJF"/>
    <property type="match status" value="1"/>
</dbReference>
<evidence type="ECO:0000313" key="10">
    <source>
        <dbReference type="EMBL" id="WFF42435.1"/>
    </source>
</evidence>
<feature type="transmembrane region" description="Helical" evidence="9">
    <location>
        <begin position="214"/>
        <end position="233"/>
    </location>
</feature>
<evidence type="ECO:0000256" key="4">
    <source>
        <dbReference type="ARBA" id="ARBA00022519"/>
    </source>
</evidence>
<evidence type="ECO:0000256" key="1">
    <source>
        <dbReference type="ARBA" id="ARBA00004429"/>
    </source>
</evidence>
<gene>
    <name evidence="10" type="ORF">EVC62_13470</name>
</gene>
<keyword evidence="3" id="KW-1003">Cell membrane</keyword>
<dbReference type="NCBIfam" id="TIGR01620">
    <property type="entry name" value="hyp_HI0043"/>
    <property type="match status" value="1"/>
</dbReference>
<feature type="transmembrane region" description="Helical" evidence="9">
    <location>
        <begin position="64"/>
        <end position="82"/>
    </location>
</feature>
<keyword evidence="11" id="KW-1185">Reference proteome</keyword>
<dbReference type="Pfam" id="PF05128">
    <property type="entry name" value="DUF697"/>
    <property type="match status" value="1"/>
</dbReference>
<evidence type="ECO:0000256" key="5">
    <source>
        <dbReference type="ARBA" id="ARBA00022692"/>
    </source>
</evidence>
<feature type="region of interest" description="Disordered" evidence="8">
    <location>
        <begin position="1"/>
        <end position="49"/>
    </location>
</feature>
<dbReference type="RefSeq" id="WP_110674432.1">
    <property type="nucleotide sequence ID" value="NZ_CP035631.1"/>
</dbReference>
<evidence type="ECO:0000256" key="6">
    <source>
        <dbReference type="ARBA" id="ARBA00022989"/>
    </source>
</evidence>
<evidence type="ECO:0000313" key="11">
    <source>
        <dbReference type="Proteomes" id="UP001321526"/>
    </source>
</evidence>
<comment type="similarity">
    <text evidence="2">Belongs to the UPF0283 family.</text>
</comment>
<feature type="compositionally biased region" description="Basic and acidic residues" evidence="8">
    <location>
        <begin position="1"/>
        <end position="12"/>
    </location>
</feature>
<protein>
    <submittedName>
        <fullName evidence="10">TIGR01620 family protein</fullName>
    </submittedName>
</protein>
<keyword evidence="4" id="KW-0997">Cell inner membrane</keyword>
<dbReference type="InterPro" id="IPR021147">
    <property type="entry name" value="DUF697"/>
</dbReference>
<organism evidence="10 11">
    <name type="scientific">Salinicola endophyticus</name>
    <dbReference type="NCBI Taxonomy" id="1949083"/>
    <lineage>
        <taxon>Bacteria</taxon>
        <taxon>Pseudomonadati</taxon>
        <taxon>Pseudomonadota</taxon>
        <taxon>Gammaproteobacteria</taxon>
        <taxon>Oceanospirillales</taxon>
        <taxon>Halomonadaceae</taxon>
        <taxon>Salinicola</taxon>
    </lineage>
</organism>
<dbReference type="EMBL" id="CP035631">
    <property type="protein sequence ID" value="WFF42435.1"/>
    <property type="molecule type" value="Genomic_DNA"/>
</dbReference>
<keyword evidence="6 9" id="KW-1133">Transmembrane helix</keyword>